<keyword evidence="3" id="KW-1185">Reference proteome</keyword>
<name>A0ABU0FE45_9HYPH</name>
<feature type="chain" id="PRO_5045999173" description="DUF2946 domain-containing protein" evidence="1">
    <location>
        <begin position="29"/>
        <end position="122"/>
    </location>
</feature>
<sequence length="122" mass="12413">MDQSVLRRTIAALVMLALSLAGLGRALAAATDSGPATIIVGGFVISLCHTDDGSGSPQDTARHDCCDQCTLHAPVTLPGAAGLAAPLRIVHVVESEPAVMPVAAIARPRTPRVSQGPPFARA</sequence>
<evidence type="ECO:0008006" key="4">
    <source>
        <dbReference type="Google" id="ProtNLM"/>
    </source>
</evidence>
<dbReference type="Proteomes" id="UP001237448">
    <property type="component" value="Unassembled WGS sequence"/>
</dbReference>
<evidence type="ECO:0000313" key="2">
    <source>
        <dbReference type="EMBL" id="MDQ0392701.1"/>
    </source>
</evidence>
<organism evidence="2 3">
    <name type="scientific">Labrys monachus</name>
    <dbReference type="NCBI Taxonomy" id="217067"/>
    <lineage>
        <taxon>Bacteria</taxon>
        <taxon>Pseudomonadati</taxon>
        <taxon>Pseudomonadota</taxon>
        <taxon>Alphaproteobacteria</taxon>
        <taxon>Hyphomicrobiales</taxon>
        <taxon>Xanthobacteraceae</taxon>
        <taxon>Labrys</taxon>
    </lineage>
</organism>
<protein>
    <recommendedName>
        <fullName evidence="4">DUF2946 domain-containing protein</fullName>
    </recommendedName>
</protein>
<proteinExistence type="predicted"/>
<keyword evidence="1" id="KW-0732">Signal</keyword>
<reference evidence="2 3" key="1">
    <citation type="submission" date="2023-07" db="EMBL/GenBank/DDBJ databases">
        <title>Genomic Encyclopedia of Type Strains, Phase IV (KMG-IV): sequencing the most valuable type-strain genomes for metagenomic binning, comparative biology and taxonomic classification.</title>
        <authorList>
            <person name="Goeker M."/>
        </authorList>
    </citation>
    <scope>NUCLEOTIDE SEQUENCE [LARGE SCALE GENOMIC DNA]</scope>
    <source>
        <strain evidence="2 3">DSM 5896</strain>
    </source>
</reference>
<evidence type="ECO:0000313" key="3">
    <source>
        <dbReference type="Proteomes" id="UP001237448"/>
    </source>
</evidence>
<feature type="signal peptide" evidence="1">
    <location>
        <begin position="1"/>
        <end position="28"/>
    </location>
</feature>
<gene>
    <name evidence="2" type="ORF">J3R73_002493</name>
</gene>
<comment type="caution">
    <text evidence="2">The sequence shown here is derived from an EMBL/GenBank/DDBJ whole genome shotgun (WGS) entry which is preliminary data.</text>
</comment>
<dbReference type="EMBL" id="JAUSVK010000001">
    <property type="protein sequence ID" value="MDQ0392701.1"/>
    <property type="molecule type" value="Genomic_DNA"/>
</dbReference>
<accession>A0ABU0FE45</accession>
<evidence type="ECO:0000256" key="1">
    <source>
        <dbReference type="SAM" id="SignalP"/>
    </source>
</evidence>
<dbReference type="RefSeq" id="WP_307426970.1">
    <property type="nucleotide sequence ID" value="NZ_JAUSVK010000001.1"/>
</dbReference>